<protein>
    <recommendedName>
        <fullName evidence="1">PB1-like domain-containing protein</fullName>
    </recommendedName>
</protein>
<dbReference type="Pfam" id="PF26130">
    <property type="entry name" value="PB1-like"/>
    <property type="match status" value="1"/>
</dbReference>
<dbReference type="AlphaFoldDB" id="A0A699HYQ2"/>
<reference evidence="2" key="1">
    <citation type="journal article" date="2019" name="Sci. Rep.">
        <title>Draft genome of Tanacetum cinerariifolium, the natural source of mosquito coil.</title>
        <authorList>
            <person name="Yamashiro T."/>
            <person name="Shiraishi A."/>
            <person name="Satake H."/>
            <person name="Nakayama K."/>
        </authorList>
    </citation>
    <scope>NUCLEOTIDE SEQUENCE</scope>
</reference>
<comment type="caution">
    <text evidence="2">The sequence shown here is derived from an EMBL/GenBank/DDBJ whole genome shotgun (WGS) entry which is preliminary data.</text>
</comment>
<sequence>YQPAKFLLLIHHGESFRKFLNHEYQEGKTDMFDFVDIYCFSVYKLDIMVLQLGYDGINKPMCYQYLRPMTDLDVGLLALGLDEDVHSLTSLISNFKVIEVFIEHGITKLNCYYMSNSLIRVTIEEYQEDMVLEASSASPKKNELLMLKCFDITNIDDRLEVVSCDVVHFAGSCHKELSHDETFGTNDLDPPPPFDMNILAHVSTDEGILSDYAKVQDILDKELGNENELDYVNYASVNKDTRHSNTTRVDEHLNNDNAPLENAALIEAKDDDDVMIDEENKIHEAKVEVHLSGLEESDYQFTNIGVSSEVPDNVFMEKDRYEMDINDFNIVSGGEGDFPGGRKKHVISSKRLSGKVKIKGRTYNFLAKKILDQIKVNPGIPVKAVQDILQRELEVHISMSKAFRAKAKANKEIKGDH</sequence>
<evidence type="ECO:0000313" key="2">
    <source>
        <dbReference type="EMBL" id="GEZ00178.1"/>
    </source>
</evidence>
<gene>
    <name evidence="2" type="ORF">Tci_472151</name>
</gene>
<evidence type="ECO:0000259" key="1">
    <source>
        <dbReference type="Pfam" id="PF26130"/>
    </source>
</evidence>
<dbReference type="InterPro" id="IPR058594">
    <property type="entry name" value="PB1-like_dom_pln"/>
</dbReference>
<accession>A0A699HYQ2</accession>
<proteinExistence type="predicted"/>
<name>A0A699HYQ2_TANCI</name>
<dbReference type="EMBL" id="BKCJ010230762">
    <property type="protein sequence ID" value="GEZ00178.1"/>
    <property type="molecule type" value="Genomic_DNA"/>
</dbReference>
<feature type="non-terminal residue" evidence="2">
    <location>
        <position position="1"/>
    </location>
</feature>
<feature type="domain" description="PB1-like" evidence="1">
    <location>
        <begin position="6"/>
        <end position="104"/>
    </location>
</feature>
<organism evidence="2">
    <name type="scientific">Tanacetum cinerariifolium</name>
    <name type="common">Dalmatian daisy</name>
    <name type="synonym">Chrysanthemum cinerariifolium</name>
    <dbReference type="NCBI Taxonomy" id="118510"/>
    <lineage>
        <taxon>Eukaryota</taxon>
        <taxon>Viridiplantae</taxon>
        <taxon>Streptophyta</taxon>
        <taxon>Embryophyta</taxon>
        <taxon>Tracheophyta</taxon>
        <taxon>Spermatophyta</taxon>
        <taxon>Magnoliopsida</taxon>
        <taxon>eudicotyledons</taxon>
        <taxon>Gunneridae</taxon>
        <taxon>Pentapetalae</taxon>
        <taxon>asterids</taxon>
        <taxon>campanulids</taxon>
        <taxon>Asterales</taxon>
        <taxon>Asteraceae</taxon>
        <taxon>Asteroideae</taxon>
        <taxon>Anthemideae</taxon>
        <taxon>Anthemidinae</taxon>
        <taxon>Tanacetum</taxon>
    </lineage>
</organism>